<name>A0A9P7UVG0_9AGAR</name>
<gene>
    <name evidence="1" type="ORF">E1B28_006971</name>
</gene>
<comment type="caution">
    <text evidence="1">The sequence shown here is derived from an EMBL/GenBank/DDBJ whole genome shotgun (WGS) entry which is preliminary data.</text>
</comment>
<dbReference type="EMBL" id="CM032184">
    <property type="protein sequence ID" value="KAG7093289.1"/>
    <property type="molecule type" value="Genomic_DNA"/>
</dbReference>
<accession>A0A9P7UVG0</accession>
<dbReference type="Proteomes" id="UP001049176">
    <property type="component" value="Chromosome 4"/>
</dbReference>
<dbReference type="KEGG" id="more:E1B28_006971"/>
<reference evidence="1" key="1">
    <citation type="journal article" date="2021" name="Genome Biol. Evol.">
        <title>The assembled and annotated genome of the fairy-ring fungus Marasmius oreades.</title>
        <authorList>
            <person name="Hiltunen M."/>
            <person name="Ament-Velasquez S.L."/>
            <person name="Johannesson H."/>
        </authorList>
    </citation>
    <scope>NUCLEOTIDE SEQUENCE</scope>
    <source>
        <strain evidence="1">03SP1</strain>
    </source>
</reference>
<proteinExistence type="predicted"/>
<dbReference type="RefSeq" id="XP_043009759.1">
    <property type="nucleotide sequence ID" value="XM_043151679.1"/>
</dbReference>
<keyword evidence="2" id="KW-1185">Reference proteome</keyword>
<organism evidence="1 2">
    <name type="scientific">Marasmius oreades</name>
    <name type="common">fairy-ring Marasmius</name>
    <dbReference type="NCBI Taxonomy" id="181124"/>
    <lineage>
        <taxon>Eukaryota</taxon>
        <taxon>Fungi</taxon>
        <taxon>Dikarya</taxon>
        <taxon>Basidiomycota</taxon>
        <taxon>Agaricomycotina</taxon>
        <taxon>Agaricomycetes</taxon>
        <taxon>Agaricomycetidae</taxon>
        <taxon>Agaricales</taxon>
        <taxon>Marasmiineae</taxon>
        <taxon>Marasmiaceae</taxon>
        <taxon>Marasmius</taxon>
    </lineage>
</organism>
<evidence type="ECO:0000313" key="2">
    <source>
        <dbReference type="Proteomes" id="UP001049176"/>
    </source>
</evidence>
<protein>
    <submittedName>
        <fullName evidence="1">Uncharacterized protein</fullName>
    </submittedName>
</protein>
<sequence>MNKCNSSRLRKPSVSGIGQANRSDVVFSRVALNYKDSQSSLKLDHLSVKSKSTRSLMNGTCSHFTERDLRKLHGSLVARRSRTFRYKEEENERGARQFLKQFCHEEELTCGKVEFHHVHVFDTRACVSGEGRGTVVHLIGE</sequence>
<dbReference type="AlphaFoldDB" id="A0A9P7UVG0"/>
<evidence type="ECO:0000313" key="1">
    <source>
        <dbReference type="EMBL" id="KAG7093289.1"/>
    </source>
</evidence>
<dbReference type="GeneID" id="66076047"/>